<keyword evidence="3" id="KW-1185">Reference proteome</keyword>
<feature type="region of interest" description="Disordered" evidence="1">
    <location>
        <begin position="464"/>
        <end position="513"/>
    </location>
</feature>
<reference evidence="2 3" key="1">
    <citation type="submission" date="2024-01" db="EMBL/GenBank/DDBJ databases">
        <title>The genomes of 5 underutilized Papilionoideae crops provide insights into root nodulation and disease resistanc.</title>
        <authorList>
            <person name="Jiang F."/>
        </authorList>
    </citation>
    <scope>NUCLEOTIDE SEQUENCE [LARGE SCALE GENOMIC DNA]</scope>
    <source>
        <strain evidence="2">DUOXIRENSHENG_FW03</strain>
        <tissue evidence="2">Leaves</tissue>
    </source>
</reference>
<feature type="compositionally biased region" description="Basic and acidic residues" evidence="1">
    <location>
        <begin position="175"/>
        <end position="233"/>
    </location>
</feature>
<protein>
    <recommendedName>
        <fullName evidence="4">Seed biotin-containing protein SBP65</fullName>
    </recommendedName>
</protein>
<feature type="compositionally biased region" description="Basic and acidic residues" evidence="1">
    <location>
        <begin position="277"/>
        <end position="338"/>
    </location>
</feature>
<dbReference type="PANTHER" id="PTHR47877">
    <property type="entry name" value="LATE EMBRYOGENESIS ABUNDANT DOMAIN-CONTAINING PROTEIN / LEA DOMAIN-CONTAINING PROTEIN"/>
    <property type="match status" value="1"/>
</dbReference>
<evidence type="ECO:0008006" key="4">
    <source>
        <dbReference type="Google" id="ProtNLM"/>
    </source>
</evidence>
<name>A0AAN9SSS2_PSOTE</name>
<evidence type="ECO:0000256" key="1">
    <source>
        <dbReference type="SAM" id="MobiDB-lite"/>
    </source>
</evidence>
<feature type="region of interest" description="Disordered" evidence="1">
    <location>
        <begin position="277"/>
        <end position="352"/>
    </location>
</feature>
<dbReference type="GO" id="GO:0009631">
    <property type="term" value="P:cold acclimation"/>
    <property type="evidence" value="ECO:0007669"/>
    <property type="project" value="TreeGrafter"/>
</dbReference>
<gene>
    <name evidence="2" type="ORF">VNO78_06177</name>
</gene>
<comment type="caution">
    <text evidence="2">The sequence shown here is derived from an EMBL/GenBank/DDBJ whole genome shotgun (WGS) entry which is preliminary data.</text>
</comment>
<feature type="region of interest" description="Disordered" evidence="1">
    <location>
        <begin position="113"/>
        <end position="259"/>
    </location>
</feature>
<feature type="compositionally biased region" description="Basic and acidic residues" evidence="1">
    <location>
        <begin position="464"/>
        <end position="491"/>
    </location>
</feature>
<evidence type="ECO:0000313" key="3">
    <source>
        <dbReference type="Proteomes" id="UP001386955"/>
    </source>
</evidence>
<dbReference type="PANTHER" id="PTHR47877:SF3">
    <property type="entry name" value="LATE EMBRYOGENESIS ABUNDANT DOMAIN-CONTAINING PROTEIN _ LEA DOMAIN-CONTAINING PROTEIN"/>
    <property type="match status" value="1"/>
</dbReference>
<feature type="compositionally biased region" description="Basic and acidic residues" evidence="1">
    <location>
        <begin position="1"/>
        <end position="73"/>
    </location>
</feature>
<dbReference type="GO" id="GO:0005829">
    <property type="term" value="C:cytosol"/>
    <property type="evidence" value="ECO:0007669"/>
    <property type="project" value="TreeGrafter"/>
</dbReference>
<organism evidence="2 3">
    <name type="scientific">Psophocarpus tetragonolobus</name>
    <name type="common">Winged bean</name>
    <name type="synonym">Dolichos tetragonolobus</name>
    <dbReference type="NCBI Taxonomy" id="3891"/>
    <lineage>
        <taxon>Eukaryota</taxon>
        <taxon>Viridiplantae</taxon>
        <taxon>Streptophyta</taxon>
        <taxon>Embryophyta</taxon>
        <taxon>Tracheophyta</taxon>
        <taxon>Spermatophyta</taxon>
        <taxon>Magnoliopsida</taxon>
        <taxon>eudicotyledons</taxon>
        <taxon>Gunneridae</taxon>
        <taxon>Pentapetalae</taxon>
        <taxon>rosids</taxon>
        <taxon>fabids</taxon>
        <taxon>Fabales</taxon>
        <taxon>Fabaceae</taxon>
        <taxon>Papilionoideae</taxon>
        <taxon>50 kb inversion clade</taxon>
        <taxon>NPAAA clade</taxon>
        <taxon>indigoferoid/millettioid clade</taxon>
        <taxon>Phaseoleae</taxon>
        <taxon>Psophocarpus</taxon>
    </lineage>
</organism>
<sequence>MASEQMPRRENNDRVVEREVHVETQKKKSLADKGRDQRGSEKKEKERELVSDRARPENKAKDKEVEEGRRGREGGGVQHVRKFETKDEVNKGFGGKAELERRTRVVVGRECNKEENLRSNRPRGTVEAEKGRPLEKTREETKGRDKAQIKEGGAEECRQVRESGGVVQRVVKFGTKGEAKRGSVEKEVERRTREVEGREWKKEEKQRSSPRGKVEAEKAGPEEAKPKGRENAETKQGGGEEQGRGREENDQLSLEEISKYRAEARQNSFDAIEAAKEKYERAKQEASEAAKERNKQANEEAAKETYERARQEASEAVKERNKQANEAIKAKDFNREKSQQVNVKAEGETEDKGYGEAKDTIINVDHTTSEALAFTTAQYLGEKAAQAKDATVETCKSAAKVAADLKDQAIVTGWNAAHYSTEMTEMTVEGAKAATNVVKGAAEYAGQKASELAAKSVDNAKEYTGRKKMEAEKDLAAKRESQNQESKERPSAKATTESFQIGQGQQNQEHGGEWEHVDAQERNQCGVGEREQKPLGNIIGETLGSAAQTIKKPLNKAAEGGREVLGAVGETVVEIGESIAKPAQKVQHQGEGGGVLNAIGETIAEIAETTKVIVAGEGAETTEVVLGGEGKREIIESYEYAERDLKLD</sequence>
<evidence type="ECO:0000313" key="2">
    <source>
        <dbReference type="EMBL" id="KAK7405030.1"/>
    </source>
</evidence>
<accession>A0AAN9SSS2</accession>
<dbReference type="Proteomes" id="UP001386955">
    <property type="component" value="Unassembled WGS sequence"/>
</dbReference>
<dbReference type="AlphaFoldDB" id="A0AAN9SSS2"/>
<feature type="compositionally biased region" description="Low complexity" evidence="1">
    <location>
        <begin position="497"/>
        <end position="509"/>
    </location>
</feature>
<dbReference type="EMBL" id="JAYMYS010000002">
    <property type="protein sequence ID" value="KAK7405030.1"/>
    <property type="molecule type" value="Genomic_DNA"/>
</dbReference>
<proteinExistence type="predicted"/>
<feature type="compositionally biased region" description="Basic and acidic residues" evidence="1">
    <location>
        <begin position="113"/>
        <end position="161"/>
    </location>
</feature>
<feature type="region of interest" description="Disordered" evidence="1">
    <location>
        <begin position="1"/>
        <end position="85"/>
    </location>
</feature>